<feature type="coiled-coil region" evidence="1">
    <location>
        <begin position="64"/>
        <end position="91"/>
    </location>
</feature>
<dbReference type="PIR" id="B95994">
    <property type="entry name" value="B95994"/>
</dbReference>
<reference evidence="3" key="2">
    <citation type="journal article" date="2001" name="Science">
        <title>The composite genome of the legume symbiont Sinorhizobium meliloti.</title>
        <authorList>
            <person name="Galibert F."/>
            <person name="Finan T.M."/>
            <person name="Long S.R."/>
            <person name="Puehler A."/>
            <person name="Abola P."/>
            <person name="Ampe F."/>
            <person name="Barloy-Hubler F."/>
            <person name="Barnett M.J."/>
            <person name="Becker A."/>
            <person name="Boistard P."/>
            <person name="Bothe G."/>
            <person name="Boutry M."/>
            <person name="Bowser L."/>
            <person name="Buhrmester J."/>
            <person name="Cadieu E."/>
            <person name="Capela D."/>
            <person name="Chain P."/>
            <person name="Cowie A."/>
            <person name="Davis R.W."/>
            <person name="Dreano S."/>
            <person name="Federspiel N.A."/>
            <person name="Fisher R.F."/>
            <person name="Gloux S."/>
            <person name="Godrie T."/>
            <person name="Goffeau A."/>
            <person name="Golding B."/>
            <person name="Gouzy J."/>
            <person name="Gurjal M."/>
            <person name="Hernandez-Lucas I."/>
            <person name="Hong A."/>
            <person name="Huizar L."/>
            <person name="Hyman R.W."/>
            <person name="Jones T."/>
            <person name="Kahn D."/>
            <person name="Kahn M.L."/>
            <person name="Kalman S."/>
            <person name="Keating D.H."/>
            <person name="Kiss E."/>
            <person name="Komp C."/>
            <person name="Lelaure V."/>
            <person name="Masuy D."/>
            <person name="Palm C."/>
            <person name="Peck M.C."/>
            <person name="Pohl T.M."/>
            <person name="Portetelle D."/>
            <person name="Purnelle B."/>
            <person name="Ramsperger U."/>
            <person name="Surzycki R."/>
            <person name="Thebault P."/>
            <person name="Vandenbol M."/>
            <person name="Vorhoelter F.J."/>
            <person name="Weidner S."/>
            <person name="Wells D.H."/>
            <person name="Wong K."/>
            <person name="Yeh K.-C."/>
            <person name="Batut J."/>
        </authorList>
    </citation>
    <scope>NUCLEOTIDE SEQUENCE [LARGE SCALE GENOMIC DNA]</scope>
    <source>
        <strain evidence="3">1021</strain>
        <plasmid evidence="3">Plasmid pSymB</plasmid>
    </source>
</reference>
<gene>
    <name evidence="2" type="ORF">SM_b20920</name>
</gene>
<protein>
    <submittedName>
        <fullName evidence="2">Hypothetical secreted protein</fullName>
    </submittedName>
</protein>
<name>Q92UB8_RHIME</name>
<dbReference type="HOGENOM" id="CLU_1833603_0_0_5"/>
<dbReference type="eggNOG" id="ENOG5033NB4">
    <property type="taxonomic scope" value="Bacteria"/>
</dbReference>
<keyword evidence="3" id="KW-1185">Reference proteome</keyword>
<dbReference type="RefSeq" id="WP_010976041.1">
    <property type="nucleotide sequence ID" value="NC_003078.1"/>
</dbReference>
<proteinExistence type="predicted"/>
<sequence>MVATPKWRFEYNLNTLVILFGFAGGLVAWGATWERVNANQDSQANSIDRLDKRLTAAEVSLRQIDNHELRISAVEKQAAEAATSMKAVENTLNSLSIDTRVMREILQRIEASQRVELPPKDRTCSGLRLRADELARRLIS</sequence>
<dbReference type="Proteomes" id="UP000001976">
    <property type="component" value="Plasmid pSymB"/>
</dbReference>
<evidence type="ECO:0000313" key="2">
    <source>
        <dbReference type="EMBL" id="CAC49618.1"/>
    </source>
</evidence>
<organism evidence="2 3">
    <name type="scientific">Rhizobium meliloti (strain 1021)</name>
    <name type="common">Ensifer meliloti</name>
    <name type="synonym">Sinorhizobium meliloti</name>
    <dbReference type="NCBI Taxonomy" id="266834"/>
    <lineage>
        <taxon>Bacteria</taxon>
        <taxon>Pseudomonadati</taxon>
        <taxon>Pseudomonadota</taxon>
        <taxon>Alphaproteobacteria</taxon>
        <taxon>Hyphomicrobiales</taxon>
        <taxon>Rhizobiaceae</taxon>
        <taxon>Sinorhizobium/Ensifer group</taxon>
        <taxon>Sinorhizobium</taxon>
    </lineage>
</organism>
<evidence type="ECO:0000256" key="1">
    <source>
        <dbReference type="SAM" id="Coils"/>
    </source>
</evidence>
<dbReference type="AlphaFoldDB" id="Q92UB8"/>
<dbReference type="EMBL" id="AL591985">
    <property type="protein sequence ID" value="CAC49618.1"/>
    <property type="molecule type" value="Genomic_DNA"/>
</dbReference>
<dbReference type="EnsemblBacteria" id="CAC49618">
    <property type="protein sequence ID" value="CAC49618"/>
    <property type="gene ID" value="SM_b20920"/>
</dbReference>
<keyword evidence="2" id="KW-0614">Plasmid</keyword>
<keyword evidence="1" id="KW-0175">Coiled coil</keyword>
<geneLocation type="plasmid" evidence="2 3">
    <name>pSymB</name>
</geneLocation>
<reference evidence="2 3" key="1">
    <citation type="journal article" date="2001" name="Proc. Natl. Acad. Sci. U.S.A.">
        <title>The complete sequence of the 1,683-kb pSymB megaplasmid from the N2-fixing endosymbiont Sinorhizobium meliloti.</title>
        <authorList>
            <person name="Finan T.M."/>
            <person name="Weidner S."/>
            <person name="Wong K."/>
            <person name="Buhrmester J."/>
            <person name="Chain P."/>
            <person name="Vorholter F.J."/>
            <person name="Hernandez-Lucas I."/>
            <person name="Becker A."/>
            <person name="Cowie A."/>
            <person name="Gouzy J."/>
            <person name="Golding B."/>
            <person name="Puhler A."/>
        </authorList>
    </citation>
    <scope>NUCLEOTIDE SEQUENCE [LARGE SCALE GENOMIC DNA]</scope>
    <source>
        <strain evidence="2 3">1021</strain>
        <plasmid evidence="3">Plasmid pSymB</plasmid>
    </source>
</reference>
<accession>Q92UB8</accession>
<dbReference type="KEGG" id="sme:SM_b20920"/>
<dbReference type="OrthoDB" id="8279866at2"/>
<evidence type="ECO:0000313" key="3">
    <source>
        <dbReference type="Proteomes" id="UP000001976"/>
    </source>
</evidence>